<evidence type="ECO:0000259" key="3">
    <source>
        <dbReference type="PROSITE" id="PS50110"/>
    </source>
</evidence>
<dbReference type="CDD" id="cd00156">
    <property type="entry name" value="REC"/>
    <property type="match status" value="1"/>
</dbReference>
<gene>
    <name evidence="4" type="ORF">HYY65_12750</name>
</gene>
<dbReference type="EMBL" id="JACPSX010000245">
    <property type="protein sequence ID" value="MBI3015893.1"/>
    <property type="molecule type" value="Genomic_DNA"/>
</dbReference>
<reference evidence="4" key="1">
    <citation type="submission" date="2020-07" db="EMBL/GenBank/DDBJ databases">
        <title>Huge and variable diversity of episymbiotic CPR bacteria and DPANN archaea in groundwater ecosystems.</title>
        <authorList>
            <person name="He C.Y."/>
            <person name="Keren R."/>
            <person name="Whittaker M."/>
            <person name="Farag I.F."/>
            <person name="Doudna J."/>
            <person name="Cate J.H.D."/>
            <person name="Banfield J.F."/>
        </authorList>
    </citation>
    <scope>NUCLEOTIDE SEQUENCE</scope>
    <source>
        <strain evidence="4">NC_groundwater_717_Ag_S-0.2um_59_8</strain>
    </source>
</reference>
<dbReference type="InterPro" id="IPR001789">
    <property type="entry name" value="Sig_transdc_resp-reg_receiver"/>
</dbReference>
<dbReference type="PROSITE" id="PS50110">
    <property type="entry name" value="RESPONSE_REGULATORY"/>
    <property type="match status" value="1"/>
</dbReference>
<keyword evidence="1" id="KW-0597">Phosphoprotein</keyword>
<feature type="modified residue" description="4-aspartylphosphate" evidence="1">
    <location>
        <position position="46"/>
    </location>
</feature>
<feature type="domain" description="Response regulatory" evidence="3">
    <location>
        <begin position="1"/>
        <end position="84"/>
    </location>
</feature>
<evidence type="ECO:0000256" key="1">
    <source>
        <dbReference type="PROSITE-ProRule" id="PRU00169"/>
    </source>
</evidence>
<dbReference type="Pfam" id="PF00072">
    <property type="entry name" value="Response_reg"/>
    <property type="match status" value="1"/>
</dbReference>
<organism evidence="4 5">
    <name type="scientific">Tectimicrobiota bacterium</name>
    <dbReference type="NCBI Taxonomy" id="2528274"/>
    <lineage>
        <taxon>Bacteria</taxon>
        <taxon>Pseudomonadati</taxon>
        <taxon>Nitrospinota/Tectimicrobiota group</taxon>
        <taxon>Candidatus Tectimicrobiota</taxon>
    </lineage>
</organism>
<evidence type="ECO:0000313" key="5">
    <source>
        <dbReference type="Proteomes" id="UP000741360"/>
    </source>
</evidence>
<name>A0A932M1C3_UNCTE</name>
<dbReference type="InterPro" id="IPR011006">
    <property type="entry name" value="CheY-like_superfamily"/>
</dbReference>
<dbReference type="Gene3D" id="3.40.50.2300">
    <property type="match status" value="1"/>
</dbReference>
<proteinExistence type="predicted"/>
<evidence type="ECO:0000256" key="2">
    <source>
        <dbReference type="SAM" id="MobiDB-lite"/>
    </source>
</evidence>
<protein>
    <submittedName>
        <fullName evidence="4">Response regulator</fullName>
    </submittedName>
</protein>
<accession>A0A932M1C3</accession>
<sequence length="84" mass="9454">MVENDPYTRTTLKRILQARYQVFEAENDRQALLRVKQCEPHLVILDFHLPSVNIPRLCQKIKRENGGGEHSGDPGEKLAGAGEG</sequence>
<feature type="region of interest" description="Disordered" evidence="2">
    <location>
        <begin position="63"/>
        <end position="84"/>
    </location>
</feature>
<feature type="compositionally biased region" description="Basic and acidic residues" evidence="2">
    <location>
        <begin position="63"/>
        <end position="76"/>
    </location>
</feature>
<evidence type="ECO:0000313" key="4">
    <source>
        <dbReference type="EMBL" id="MBI3015893.1"/>
    </source>
</evidence>
<dbReference type="GO" id="GO:0000160">
    <property type="term" value="P:phosphorelay signal transduction system"/>
    <property type="evidence" value="ECO:0007669"/>
    <property type="project" value="InterPro"/>
</dbReference>
<dbReference type="AlphaFoldDB" id="A0A932M1C3"/>
<comment type="caution">
    <text evidence="4">The sequence shown here is derived from an EMBL/GenBank/DDBJ whole genome shotgun (WGS) entry which is preliminary data.</text>
</comment>
<dbReference type="SUPFAM" id="SSF52172">
    <property type="entry name" value="CheY-like"/>
    <property type="match status" value="1"/>
</dbReference>
<dbReference type="Proteomes" id="UP000741360">
    <property type="component" value="Unassembled WGS sequence"/>
</dbReference>